<dbReference type="EMBL" id="JAQGEF010000015">
    <property type="protein sequence ID" value="MDA3615655.1"/>
    <property type="molecule type" value="Genomic_DNA"/>
</dbReference>
<feature type="domain" description="Glycosyl transferase family 1" evidence="1">
    <location>
        <begin position="192"/>
        <end position="344"/>
    </location>
</feature>
<dbReference type="Gene3D" id="3.40.50.2000">
    <property type="entry name" value="Glycogen Phosphorylase B"/>
    <property type="match status" value="2"/>
</dbReference>
<comment type="caution">
    <text evidence="3">The sequence shown here is derived from an EMBL/GenBank/DDBJ whole genome shotgun (WGS) entry which is preliminary data.</text>
</comment>
<dbReference type="InterPro" id="IPR001296">
    <property type="entry name" value="Glyco_trans_1"/>
</dbReference>
<accession>A0ABT4ULH0</accession>
<name>A0ABT4ULH0_9BACT</name>
<proteinExistence type="predicted"/>
<dbReference type="Pfam" id="PF13439">
    <property type="entry name" value="Glyco_transf_4"/>
    <property type="match status" value="1"/>
</dbReference>
<dbReference type="InterPro" id="IPR050194">
    <property type="entry name" value="Glycosyltransferase_grp1"/>
</dbReference>
<feature type="domain" description="Glycosyltransferase subfamily 4-like N-terminal" evidence="2">
    <location>
        <begin position="19"/>
        <end position="172"/>
    </location>
</feature>
<evidence type="ECO:0000313" key="3">
    <source>
        <dbReference type="EMBL" id="MDA3615655.1"/>
    </source>
</evidence>
<reference evidence="3 4" key="1">
    <citation type="submission" date="2022-12" db="EMBL/GenBank/DDBJ databases">
        <title>Chitinophagaceae gen. sp. nov., a new member of the family Chitinophagaceae, isolated from soil in a chemical factory.</title>
        <authorList>
            <person name="Ke Z."/>
        </authorList>
    </citation>
    <scope>NUCLEOTIDE SEQUENCE [LARGE SCALE GENOMIC DNA]</scope>
    <source>
        <strain evidence="3 4">LY-5</strain>
    </source>
</reference>
<dbReference type="Pfam" id="PF00534">
    <property type="entry name" value="Glycos_transf_1"/>
    <property type="match status" value="1"/>
</dbReference>
<evidence type="ECO:0000313" key="4">
    <source>
        <dbReference type="Proteomes" id="UP001210231"/>
    </source>
</evidence>
<dbReference type="CDD" id="cd03801">
    <property type="entry name" value="GT4_PimA-like"/>
    <property type="match status" value="1"/>
</dbReference>
<gene>
    <name evidence="3" type="ORF">O3P16_12610</name>
</gene>
<protein>
    <submittedName>
        <fullName evidence="3">Glycosyltransferase family 4 protein</fullName>
    </submittedName>
</protein>
<dbReference type="SUPFAM" id="SSF53756">
    <property type="entry name" value="UDP-Glycosyltransferase/glycogen phosphorylase"/>
    <property type="match status" value="1"/>
</dbReference>
<keyword evidence="4" id="KW-1185">Reference proteome</keyword>
<sequence length="366" mass="41309">MNIIIAHNYTTHSYSNQSYELANSLAARGHHVLFFSHEPGFEKPFSPVANLTVYGWPGKRPTDLKAFKYFYRLAKDFKPDVMIIHFAARYIAGIAGVLLGVKHRWIYYHSAEASNIVDMNGLTFKNRLLMLRKRLSFLLYNKIVTPSAFAAEDALQFYGQPIAKSMVIHNAIADRFNHVFTKPDAGIVSFRYLGRIDPCKRVPDTIIAFEQFIKETGAKAELRIVGNGMEADKALLLSKDVEGISVQRAIPYEEVDAFIMEGHWVVSSSMAESFGFVNAEAIMLATPVLANKVGGIPEIIEDGVNGLYADEMSVGGWVRLFKRAYELTVNHRDLYARMQQQARNVYIEKFTLSKHINTFIKAIEAL</sequence>
<evidence type="ECO:0000259" key="2">
    <source>
        <dbReference type="Pfam" id="PF13439"/>
    </source>
</evidence>
<dbReference type="PANTHER" id="PTHR45947:SF3">
    <property type="entry name" value="SULFOQUINOVOSYL TRANSFERASE SQD2"/>
    <property type="match status" value="1"/>
</dbReference>
<dbReference type="Proteomes" id="UP001210231">
    <property type="component" value="Unassembled WGS sequence"/>
</dbReference>
<dbReference type="InterPro" id="IPR028098">
    <property type="entry name" value="Glyco_trans_4-like_N"/>
</dbReference>
<dbReference type="PANTHER" id="PTHR45947">
    <property type="entry name" value="SULFOQUINOVOSYL TRANSFERASE SQD2"/>
    <property type="match status" value="1"/>
</dbReference>
<evidence type="ECO:0000259" key="1">
    <source>
        <dbReference type="Pfam" id="PF00534"/>
    </source>
</evidence>
<dbReference type="RefSeq" id="WP_407031981.1">
    <property type="nucleotide sequence ID" value="NZ_JAQGEF010000015.1"/>
</dbReference>
<organism evidence="3 4">
    <name type="scientific">Polluticaenibacter yanchengensis</name>
    <dbReference type="NCBI Taxonomy" id="3014562"/>
    <lineage>
        <taxon>Bacteria</taxon>
        <taxon>Pseudomonadati</taxon>
        <taxon>Bacteroidota</taxon>
        <taxon>Chitinophagia</taxon>
        <taxon>Chitinophagales</taxon>
        <taxon>Chitinophagaceae</taxon>
        <taxon>Polluticaenibacter</taxon>
    </lineage>
</organism>